<dbReference type="PROSITE" id="PS50005">
    <property type="entry name" value="TPR"/>
    <property type="match status" value="2"/>
</dbReference>
<dbReference type="Gene3D" id="1.25.40.10">
    <property type="entry name" value="Tetratricopeptide repeat domain"/>
    <property type="match status" value="1"/>
</dbReference>
<dbReference type="PROSITE" id="PS51257">
    <property type="entry name" value="PROKAR_LIPOPROTEIN"/>
    <property type="match status" value="1"/>
</dbReference>
<evidence type="ECO:0000259" key="5">
    <source>
        <dbReference type="PROSITE" id="PS51782"/>
    </source>
</evidence>
<dbReference type="Pfam" id="PF01476">
    <property type="entry name" value="LysM"/>
    <property type="match status" value="1"/>
</dbReference>
<dbReference type="SMART" id="SM00028">
    <property type="entry name" value="TPR"/>
    <property type="match status" value="5"/>
</dbReference>
<evidence type="ECO:0000313" key="7">
    <source>
        <dbReference type="Proteomes" id="UP001142810"/>
    </source>
</evidence>
<dbReference type="PROSITE" id="PS51782">
    <property type="entry name" value="LYSM"/>
    <property type="match status" value="1"/>
</dbReference>
<dbReference type="SUPFAM" id="SSF54106">
    <property type="entry name" value="LysM domain"/>
    <property type="match status" value="1"/>
</dbReference>
<sequence>MRNIVLALVFILTGCVSQTQPNGYIGDEFDQEKAAKTRISLGLTYLKNGNYSQAKANLDQALQYAPRLADTHYSLAYYYQLVGETQRADESYSNALKLAPRNADIANSYGAFLCQQQRYEDATEFFESALNNRQYANAAETYENMALCAQEQGLNEAAVSHLQSALNHQPSRAKSLFLLSELYIENGEWDKAKNSLRKYERVARVSAESLWLQVQIAQGQNDLATAKGFGDMLLAMFPQSPQAKAYKNQKDSWVMPQIEVTRKKRPVEPQSKTEALPVEQAVGSPEVVKEPGEAAPETTDTSSDVAINTQDTPIESVQNQTVPLDEQPLNEISQENPRFHIVQAKENLYRISLMYNLKMSTLQEWNQLDEAGAIRQGMRLWLIPPEQRD</sequence>
<keyword evidence="7" id="KW-1185">Reference proteome</keyword>
<dbReference type="InterPro" id="IPR018392">
    <property type="entry name" value="LysM"/>
</dbReference>
<organism evidence="6 7">
    <name type="scientific">Alteromonas aquimaris</name>
    <dbReference type="NCBI Taxonomy" id="2998417"/>
    <lineage>
        <taxon>Bacteria</taxon>
        <taxon>Pseudomonadati</taxon>
        <taxon>Pseudomonadota</taxon>
        <taxon>Gammaproteobacteria</taxon>
        <taxon>Alteromonadales</taxon>
        <taxon>Alteromonadaceae</taxon>
        <taxon>Alteromonas/Salinimonas group</taxon>
        <taxon>Alteromonas</taxon>
    </lineage>
</organism>
<dbReference type="Pfam" id="PF13424">
    <property type="entry name" value="TPR_12"/>
    <property type="match status" value="1"/>
</dbReference>
<evidence type="ECO:0000256" key="3">
    <source>
        <dbReference type="PROSITE-ProRule" id="PRU00339"/>
    </source>
</evidence>
<dbReference type="NCBIfam" id="TIGR02521">
    <property type="entry name" value="type_IV_pilW"/>
    <property type="match status" value="1"/>
</dbReference>
<dbReference type="InterPro" id="IPR013360">
    <property type="entry name" value="Pilus_4_PilW"/>
</dbReference>
<dbReference type="EMBL" id="JAPFRD010000002">
    <property type="protein sequence ID" value="MCW8107321.1"/>
    <property type="molecule type" value="Genomic_DNA"/>
</dbReference>
<keyword evidence="2 3" id="KW-0802">TPR repeat</keyword>
<dbReference type="Gene3D" id="3.10.350.10">
    <property type="entry name" value="LysM domain"/>
    <property type="match status" value="1"/>
</dbReference>
<protein>
    <submittedName>
        <fullName evidence="6">Type IV pilus biogenesis/stability protein PilW</fullName>
    </submittedName>
</protein>
<evidence type="ECO:0000256" key="1">
    <source>
        <dbReference type="ARBA" id="ARBA00022737"/>
    </source>
</evidence>
<feature type="domain" description="LysM" evidence="5">
    <location>
        <begin position="338"/>
        <end position="382"/>
    </location>
</feature>
<keyword evidence="1" id="KW-0677">Repeat</keyword>
<dbReference type="InterPro" id="IPR052346">
    <property type="entry name" value="O-mannosyl-transferase_TMTC"/>
</dbReference>
<evidence type="ECO:0000256" key="4">
    <source>
        <dbReference type="SAM" id="MobiDB-lite"/>
    </source>
</evidence>
<dbReference type="PANTHER" id="PTHR44227:SF3">
    <property type="entry name" value="PROTEIN O-MANNOSYL-TRANSFERASE TMTC4"/>
    <property type="match status" value="1"/>
</dbReference>
<feature type="region of interest" description="Disordered" evidence="4">
    <location>
        <begin position="263"/>
        <end position="306"/>
    </location>
</feature>
<dbReference type="InterPro" id="IPR019734">
    <property type="entry name" value="TPR_rpt"/>
</dbReference>
<comment type="caution">
    <text evidence="6">The sequence shown here is derived from an EMBL/GenBank/DDBJ whole genome shotgun (WGS) entry which is preliminary data.</text>
</comment>
<proteinExistence type="predicted"/>
<feature type="repeat" description="TPR" evidence="3">
    <location>
        <begin position="69"/>
        <end position="102"/>
    </location>
</feature>
<reference evidence="6" key="1">
    <citation type="submission" date="2022-11" db="EMBL/GenBank/DDBJ databases">
        <title>Alteromonas sp. nov., isolated from sea water of the Qingdao.</title>
        <authorList>
            <person name="Wang Q."/>
        </authorList>
    </citation>
    <scope>NUCLEOTIDE SEQUENCE</scope>
    <source>
        <strain evidence="6">ASW11-7</strain>
    </source>
</reference>
<dbReference type="PANTHER" id="PTHR44227">
    <property type="match status" value="1"/>
</dbReference>
<dbReference type="InterPro" id="IPR011990">
    <property type="entry name" value="TPR-like_helical_dom_sf"/>
</dbReference>
<evidence type="ECO:0000256" key="2">
    <source>
        <dbReference type="ARBA" id="ARBA00022803"/>
    </source>
</evidence>
<dbReference type="RefSeq" id="WP_265616017.1">
    <property type="nucleotide sequence ID" value="NZ_JAPFRD010000002.1"/>
</dbReference>
<dbReference type="SUPFAM" id="SSF48452">
    <property type="entry name" value="TPR-like"/>
    <property type="match status" value="1"/>
</dbReference>
<name>A0ABT3P3K5_9ALTE</name>
<evidence type="ECO:0000313" key="6">
    <source>
        <dbReference type="EMBL" id="MCW8107321.1"/>
    </source>
</evidence>
<dbReference type="CDD" id="cd00118">
    <property type="entry name" value="LysM"/>
    <property type="match status" value="1"/>
</dbReference>
<accession>A0ABT3P3K5</accession>
<feature type="repeat" description="TPR" evidence="3">
    <location>
        <begin position="35"/>
        <end position="68"/>
    </location>
</feature>
<dbReference type="Proteomes" id="UP001142810">
    <property type="component" value="Unassembled WGS sequence"/>
</dbReference>
<gene>
    <name evidence="6" type="primary">pilW</name>
    <name evidence="6" type="ORF">OPS25_02225</name>
</gene>
<dbReference type="InterPro" id="IPR036779">
    <property type="entry name" value="LysM_dom_sf"/>
</dbReference>
<dbReference type="Pfam" id="PF13181">
    <property type="entry name" value="TPR_8"/>
    <property type="match status" value="2"/>
</dbReference>